<dbReference type="Proteomes" id="UP001295444">
    <property type="component" value="Chromosome 02"/>
</dbReference>
<feature type="region of interest" description="Disordered" evidence="1">
    <location>
        <begin position="90"/>
        <end position="121"/>
    </location>
</feature>
<dbReference type="AlphaFoldDB" id="A0AAD1REZ9"/>
<keyword evidence="3" id="KW-1185">Reference proteome</keyword>
<organism evidence="2 3">
    <name type="scientific">Pelobates cultripes</name>
    <name type="common">Western spadefoot toad</name>
    <dbReference type="NCBI Taxonomy" id="61616"/>
    <lineage>
        <taxon>Eukaryota</taxon>
        <taxon>Metazoa</taxon>
        <taxon>Chordata</taxon>
        <taxon>Craniata</taxon>
        <taxon>Vertebrata</taxon>
        <taxon>Euteleostomi</taxon>
        <taxon>Amphibia</taxon>
        <taxon>Batrachia</taxon>
        <taxon>Anura</taxon>
        <taxon>Pelobatoidea</taxon>
        <taxon>Pelobatidae</taxon>
        <taxon>Pelobates</taxon>
    </lineage>
</organism>
<protein>
    <submittedName>
        <fullName evidence="2">Uncharacterized protein</fullName>
    </submittedName>
</protein>
<gene>
    <name evidence="2" type="ORF">PECUL_23A024129</name>
</gene>
<feature type="compositionally biased region" description="Basic residues" evidence="1">
    <location>
        <begin position="36"/>
        <end position="46"/>
    </location>
</feature>
<evidence type="ECO:0000256" key="1">
    <source>
        <dbReference type="SAM" id="MobiDB-lite"/>
    </source>
</evidence>
<feature type="compositionally biased region" description="Basic and acidic residues" evidence="1">
    <location>
        <begin position="112"/>
        <end position="121"/>
    </location>
</feature>
<accession>A0AAD1REZ9</accession>
<proteinExistence type="predicted"/>
<evidence type="ECO:0000313" key="2">
    <source>
        <dbReference type="EMBL" id="CAH2250634.1"/>
    </source>
</evidence>
<sequence length="121" mass="13305">MPTSVFVSKVRHRQPTPVHDPNTPLLHGPKVQPQPHMHRHQPRHPKLPPLTAASGLNSSKELTLFRPVEPVLGLKCCGGRVLRVGRPGSTHPFLWTQNQKAQMGTGPLPDAPEARKHLSAV</sequence>
<feature type="region of interest" description="Disordered" evidence="1">
    <location>
        <begin position="1"/>
        <end position="54"/>
    </location>
</feature>
<dbReference type="EMBL" id="OW240913">
    <property type="protein sequence ID" value="CAH2250634.1"/>
    <property type="molecule type" value="Genomic_DNA"/>
</dbReference>
<evidence type="ECO:0000313" key="3">
    <source>
        <dbReference type="Proteomes" id="UP001295444"/>
    </source>
</evidence>
<name>A0AAD1REZ9_PELCU</name>
<reference evidence="2" key="1">
    <citation type="submission" date="2022-03" db="EMBL/GenBank/DDBJ databases">
        <authorList>
            <person name="Alioto T."/>
            <person name="Alioto T."/>
            <person name="Gomez Garrido J."/>
        </authorList>
    </citation>
    <scope>NUCLEOTIDE SEQUENCE</scope>
</reference>